<evidence type="ECO:0000256" key="4">
    <source>
        <dbReference type="ARBA" id="ARBA00022771"/>
    </source>
</evidence>
<sequence>MSHMSGMTCEVQNSVQNVSGSISSTVMDSSNCNFMGYERFGILVQDDISKADDLRSINLQNVIIPDGIAHTDDITGALNSEDAKVFDSFIQSEPHCSGAYLDGKSLLKDSMCLALNKTKKKPNNVVQSNDIMVKINSSKPTFNNSEQQIPQTIVNCIQNLPEHDVTRVRTVDPGTSLNSKDMGANNMNLMAPNVKSRRWEQKLVQIKTMEGEFSVTMWASGTSDDEYSESEQNIEDTETVSNAAEISPLSRKDSIFPTDETLLQEHVFFQHPHEILLHHQLVAPMAAPSLEFVEQEKDYKKYQIDENKPKEKKQPTQTKAISINNSKLSPNCVAQPSYAIAAQGNQLLGGHAVLPVDTQTLSETEAENDCDLPSQVSESSGALPFRMVPQGRLQTDASTMPPQLLYNNGSMASPANDNAPNESTEVSPYANDKKIACPHKGCHKYFRDSSAMRKHLHTHGPRVHVCAECGKAFVESSKLKRHQLVHTGEKPFQCTFEGCGKRFSLDFNLRTHVRIHTGDRPFVCPFDGCNKKFAQSTNLKSHILTHAKAKRNAGTVRNNTCPSNESSSPVEGSSTNFVKVEMRDNVSDTPFMYAE</sequence>
<organism evidence="13 15">
    <name type="scientific">Drosophila lebanonensis</name>
    <name type="common">Fruit fly</name>
    <name type="synonym">Scaptodrosophila lebanonensis</name>
    <dbReference type="NCBI Taxonomy" id="7225"/>
    <lineage>
        <taxon>Eukaryota</taxon>
        <taxon>Metazoa</taxon>
        <taxon>Ecdysozoa</taxon>
        <taxon>Arthropoda</taxon>
        <taxon>Hexapoda</taxon>
        <taxon>Insecta</taxon>
        <taxon>Pterygota</taxon>
        <taxon>Neoptera</taxon>
        <taxon>Endopterygota</taxon>
        <taxon>Diptera</taxon>
        <taxon>Brachycera</taxon>
        <taxon>Muscomorpha</taxon>
        <taxon>Ephydroidea</taxon>
        <taxon>Drosophilidae</taxon>
        <taxon>Scaptodrosophila</taxon>
    </lineage>
</organism>
<evidence type="ECO:0000256" key="7">
    <source>
        <dbReference type="ARBA" id="ARBA00023125"/>
    </source>
</evidence>
<keyword evidence="2" id="KW-0479">Metal-binding</keyword>
<evidence type="ECO:0000313" key="15">
    <source>
        <dbReference type="RefSeq" id="XP_030379393.1"/>
    </source>
</evidence>
<dbReference type="GO" id="GO:0000785">
    <property type="term" value="C:chromatin"/>
    <property type="evidence" value="ECO:0007669"/>
    <property type="project" value="TreeGrafter"/>
</dbReference>
<keyword evidence="9" id="KW-0539">Nucleus</keyword>
<keyword evidence="5" id="KW-0862">Zinc</keyword>
<dbReference type="SUPFAM" id="SSF57667">
    <property type="entry name" value="beta-beta-alpha zinc fingers"/>
    <property type="match status" value="3"/>
</dbReference>
<dbReference type="GO" id="GO:0000981">
    <property type="term" value="F:DNA-binding transcription factor activity, RNA polymerase II-specific"/>
    <property type="evidence" value="ECO:0007669"/>
    <property type="project" value="TreeGrafter"/>
</dbReference>
<reference evidence="14 15" key="1">
    <citation type="submission" date="2025-04" db="UniProtKB">
        <authorList>
            <consortium name="RefSeq"/>
        </authorList>
    </citation>
    <scope>IDENTIFICATION</scope>
    <source>
        <strain evidence="14 15">11010-0011.00</strain>
        <tissue evidence="14 15">Whole body</tissue>
    </source>
</reference>
<name>A0A6J2TW60_DROLE</name>
<dbReference type="AlphaFoldDB" id="A0A6J2TW60"/>
<keyword evidence="8" id="KW-0804">Transcription</keyword>
<evidence type="ECO:0000313" key="14">
    <source>
        <dbReference type="RefSeq" id="XP_030379392.1"/>
    </source>
</evidence>
<evidence type="ECO:0000256" key="1">
    <source>
        <dbReference type="ARBA" id="ARBA00004123"/>
    </source>
</evidence>
<dbReference type="GO" id="GO:0000978">
    <property type="term" value="F:RNA polymerase II cis-regulatory region sequence-specific DNA binding"/>
    <property type="evidence" value="ECO:0007669"/>
    <property type="project" value="TreeGrafter"/>
</dbReference>
<evidence type="ECO:0000259" key="12">
    <source>
        <dbReference type="PROSITE" id="PS50157"/>
    </source>
</evidence>
<accession>A0A6J2TW60</accession>
<dbReference type="RefSeq" id="XP_030379393.1">
    <property type="nucleotide sequence ID" value="XM_030523533.1"/>
</dbReference>
<evidence type="ECO:0000313" key="13">
    <source>
        <dbReference type="Proteomes" id="UP000504634"/>
    </source>
</evidence>
<evidence type="ECO:0000256" key="2">
    <source>
        <dbReference type="ARBA" id="ARBA00022723"/>
    </source>
</evidence>
<evidence type="ECO:0000256" key="10">
    <source>
        <dbReference type="PROSITE-ProRule" id="PRU00042"/>
    </source>
</evidence>
<dbReference type="FunFam" id="3.30.160.60:FF:000104">
    <property type="entry name" value="Transcriptional repressor protein YY1"/>
    <property type="match status" value="1"/>
</dbReference>
<keyword evidence="13" id="KW-1185">Reference proteome</keyword>
<gene>
    <name evidence="14 15" type="primary">LOC115627749</name>
</gene>
<protein>
    <submittedName>
        <fullName evidence="14 15">Polycomb protein PHO isoform X1</fullName>
    </submittedName>
</protein>
<dbReference type="FunFam" id="3.30.160.60:FF:000163">
    <property type="entry name" value="transcriptional repressor protein YY1"/>
    <property type="match status" value="1"/>
</dbReference>
<feature type="domain" description="C2H2-type" evidence="12">
    <location>
        <begin position="435"/>
        <end position="459"/>
    </location>
</feature>
<feature type="domain" description="C2H2-type" evidence="12">
    <location>
        <begin position="492"/>
        <end position="521"/>
    </location>
</feature>
<dbReference type="PANTHER" id="PTHR14003:SF19">
    <property type="entry name" value="YY2 TRANSCRIPTION FACTOR"/>
    <property type="match status" value="1"/>
</dbReference>
<evidence type="ECO:0000256" key="3">
    <source>
        <dbReference type="ARBA" id="ARBA00022737"/>
    </source>
</evidence>
<evidence type="ECO:0000256" key="8">
    <source>
        <dbReference type="ARBA" id="ARBA00023163"/>
    </source>
</evidence>
<evidence type="ECO:0000256" key="11">
    <source>
        <dbReference type="SAM" id="MobiDB-lite"/>
    </source>
</evidence>
<keyword evidence="3" id="KW-0677">Repeat</keyword>
<evidence type="ECO:0000256" key="9">
    <source>
        <dbReference type="ARBA" id="ARBA00023242"/>
    </source>
</evidence>
<dbReference type="Proteomes" id="UP000504634">
    <property type="component" value="Unplaced"/>
</dbReference>
<dbReference type="GO" id="GO:0005667">
    <property type="term" value="C:transcription regulator complex"/>
    <property type="evidence" value="ECO:0007669"/>
    <property type="project" value="TreeGrafter"/>
</dbReference>
<dbReference type="GeneID" id="115627749"/>
<proteinExistence type="predicted"/>
<keyword evidence="6" id="KW-0805">Transcription regulation</keyword>
<dbReference type="PROSITE" id="PS00028">
    <property type="entry name" value="ZINC_FINGER_C2H2_1"/>
    <property type="match status" value="3"/>
</dbReference>
<dbReference type="InterPro" id="IPR013087">
    <property type="entry name" value="Znf_C2H2_type"/>
</dbReference>
<dbReference type="Gene3D" id="3.30.160.60">
    <property type="entry name" value="Classic Zinc Finger"/>
    <property type="match status" value="4"/>
</dbReference>
<feature type="region of interest" description="Disordered" evidence="11">
    <location>
        <begin position="555"/>
        <end position="574"/>
    </location>
</feature>
<evidence type="ECO:0000256" key="6">
    <source>
        <dbReference type="ARBA" id="ARBA00023015"/>
    </source>
</evidence>
<feature type="domain" description="C2H2-type" evidence="12">
    <location>
        <begin position="522"/>
        <end position="551"/>
    </location>
</feature>
<dbReference type="SMART" id="SM00355">
    <property type="entry name" value="ZnF_C2H2"/>
    <property type="match status" value="4"/>
</dbReference>
<keyword evidence="7" id="KW-0238">DNA-binding</keyword>
<dbReference type="GO" id="GO:0008270">
    <property type="term" value="F:zinc ion binding"/>
    <property type="evidence" value="ECO:0007669"/>
    <property type="project" value="UniProtKB-KW"/>
</dbReference>
<dbReference type="PANTHER" id="PTHR14003">
    <property type="entry name" value="TRANSCRIPTIONAL REPRESSOR PROTEIN YY"/>
    <property type="match status" value="1"/>
</dbReference>
<keyword evidence="4 10" id="KW-0863">Zinc-finger</keyword>
<dbReference type="InterPro" id="IPR036236">
    <property type="entry name" value="Znf_C2H2_sf"/>
</dbReference>
<feature type="compositionally biased region" description="Low complexity" evidence="11">
    <location>
        <begin position="562"/>
        <end position="574"/>
    </location>
</feature>
<dbReference type="RefSeq" id="XP_030379392.1">
    <property type="nucleotide sequence ID" value="XM_030523532.1"/>
</dbReference>
<comment type="subcellular location">
    <subcellularLocation>
        <location evidence="1">Nucleus</location>
    </subcellularLocation>
</comment>
<dbReference type="Pfam" id="PF00096">
    <property type="entry name" value="zf-C2H2"/>
    <property type="match status" value="3"/>
</dbReference>
<dbReference type="GO" id="GO:0031519">
    <property type="term" value="C:PcG protein complex"/>
    <property type="evidence" value="ECO:0007669"/>
    <property type="project" value="TreeGrafter"/>
</dbReference>
<feature type="domain" description="C2H2-type" evidence="12">
    <location>
        <begin position="464"/>
        <end position="491"/>
    </location>
</feature>
<dbReference type="FunFam" id="3.30.160.60:FF:000109">
    <property type="entry name" value="Transcriptional repressor protein YY1"/>
    <property type="match status" value="1"/>
</dbReference>
<evidence type="ECO:0000256" key="5">
    <source>
        <dbReference type="ARBA" id="ARBA00022833"/>
    </source>
</evidence>
<dbReference type="PROSITE" id="PS50157">
    <property type="entry name" value="ZINC_FINGER_C2H2_2"/>
    <property type="match status" value="4"/>
</dbReference>